<sequence length="145" mass="16858">MSLNVVSIGCFRAGKLTPIRISSSKVPYPYASLCIKAPGRQQLFISMISECIVVERLNLLTEYEKSLGKPLHFDGFYSLFLCRTMLDGFSFDDGNVDRKKDLSLQEFYNDYDGKNRYDKKIRYETRKARAESRIRIKGRFAKMDR</sequence>
<evidence type="ECO:0000256" key="2">
    <source>
        <dbReference type="ARBA" id="ARBA00023242"/>
    </source>
</evidence>
<evidence type="ECO:0000259" key="4">
    <source>
        <dbReference type="PROSITE" id="PS51017"/>
    </source>
</evidence>
<feature type="domain" description="CCT" evidence="4">
    <location>
        <begin position="101"/>
        <end position="143"/>
    </location>
</feature>
<comment type="caution">
    <text evidence="5">The sequence shown here is derived from an EMBL/GenBank/DDBJ whole genome shotgun (WGS) entry which is preliminary data.</text>
</comment>
<proteinExistence type="predicted"/>
<dbReference type="GO" id="GO:0005634">
    <property type="term" value="C:nucleus"/>
    <property type="evidence" value="ECO:0007669"/>
    <property type="project" value="UniProtKB-SubCell"/>
</dbReference>
<dbReference type="Pfam" id="PF06203">
    <property type="entry name" value="CCT"/>
    <property type="match status" value="1"/>
</dbReference>
<evidence type="ECO:0000256" key="1">
    <source>
        <dbReference type="ARBA" id="ARBA00004123"/>
    </source>
</evidence>
<dbReference type="AlphaFoldDB" id="A0ABD2ZD67"/>
<keyword evidence="6" id="KW-1185">Reference proteome</keyword>
<comment type="subcellular location">
    <subcellularLocation>
        <location evidence="1 3">Nucleus</location>
    </subcellularLocation>
</comment>
<accession>A0ABD2ZD67</accession>
<name>A0ABD2ZD67_9GENT</name>
<dbReference type="InterPro" id="IPR010402">
    <property type="entry name" value="CCT_domain"/>
</dbReference>
<protein>
    <recommendedName>
        <fullName evidence="4">CCT domain-containing protein</fullName>
    </recommendedName>
</protein>
<evidence type="ECO:0000256" key="3">
    <source>
        <dbReference type="PROSITE-ProRule" id="PRU00357"/>
    </source>
</evidence>
<dbReference type="Proteomes" id="UP001630127">
    <property type="component" value="Unassembled WGS sequence"/>
</dbReference>
<keyword evidence="2 3" id="KW-0539">Nucleus</keyword>
<organism evidence="5 6">
    <name type="scientific">Cinchona calisaya</name>
    <dbReference type="NCBI Taxonomy" id="153742"/>
    <lineage>
        <taxon>Eukaryota</taxon>
        <taxon>Viridiplantae</taxon>
        <taxon>Streptophyta</taxon>
        <taxon>Embryophyta</taxon>
        <taxon>Tracheophyta</taxon>
        <taxon>Spermatophyta</taxon>
        <taxon>Magnoliopsida</taxon>
        <taxon>eudicotyledons</taxon>
        <taxon>Gunneridae</taxon>
        <taxon>Pentapetalae</taxon>
        <taxon>asterids</taxon>
        <taxon>lamiids</taxon>
        <taxon>Gentianales</taxon>
        <taxon>Rubiaceae</taxon>
        <taxon>Cinchonoideae</taxon>
        <taxon>Cinchoneae</taxon>
        <taxon>Cinchona</taxon>
    </lineage>
</organism>
<evidence type="ECO:0000313" key="6">
    <source>
        <dbReference type="Proteomes" id="UP001630127"/>
    </source>
</evidence>
<dbReference type="EMBL" id="JBJUIK010000010">
    <property type="protein sequence ID" value="KAL3517039.1"/>
    <property type="molecule type" value="Genomic_DNA"/>
</dbReference>
<gene>
    <name evidence="5" type="ORF">ACH5RR_023941</name>
</gene>
<reference evidence="5 6" key="1">
    <citation type="submission" date="2024-11" db="EMBL/GenBank/DDBJ databases">
        <title>A near-complete genome assembly of Cinchona calisaya.</title>
        <authorList>
            <person name="Lian D.C."/>
            <person name="Zhao X.W."/>
            <person name="Wei L."/>
        </authorList>
    </citation>
    <scope>NUCLEOTIDE SEQUENCE [LARGE SCALE GENOMIC DNA]</scope>
    <source>
        <tissue evidence="5">Nenye</tissue>
    </source>
</reference>
<dbReference type="PROSITE" id="PS51017">
    <property type="entry name" value="CCT"/>
    <property type="match status" value="1"/>
</dbReference>
<evidence type="ECO:0000313" key="5">
    <source>
        <dbReference type="EMBL" id="KAL3517039.1"/>
    </source>
</evidence>